<evidence type="ECO:0000256" key="3">
    <source>
        <dbReference type="ARBA" id="ARBA00022574"/>
    </source>
</evidence>
<dbReference type="SUPFAM" id="SSF50978">
    <property type="entry name" value="WD40 repeat-like"/>
    <property type="match status" value="2"/>
</dbReference>
<sequence>MAGHSQRRDMVLAPITALAFYTSPSGQQYLLVGEDTDIKVFEATTSGTGRLCCQFRVFSVQSIHGIRVRQGDEYTTAILVWGSQNVAVLPGLFLQDRLSTREASPRVPETRAPDWIFDGILAQDDDDRCFLVSAHNEVLEVTWEGQAQERDPYALRFGRVIYPARPALYSARVAWAAGGELLVAGGTVFGEIMVWKCAVETGVASLVFVFTGHEGSIFGVDFSPELERPDGSKGRLLASCSDDRTVRIWDVSDTAAGGVAVGYGDEARETGFVGIDAATVSAVQDRTGASVAVGMGHVSRIWNVRFGGLMNAQQNDSKLAMAVYTFGEDATVWKWELSIDRPAWEQQIAQAASSPASGAELAALTHRETFSNHDGKHIWACDLQQRVEDGNATTLVATGGADGRVNIIADSEATSSNKTAEPLRQLETVVIRDLLDRLSTSPPQGGKRKKVTLHQFVYIAHDRILGISNTGQLVLGTAGHETTWEAVPLGDIEPSALAVSTVMRTPAPGLGLIGTTQKKLYLYRDGAIQEMGTLSGKIADLFVVDGIGPGDPRYHQDEAALKTVNILVVLIGAQEAMQLVTLDLDTSIVTSTMTVPDQELNYIATSARMLTPDVLAIGSRHGHVTLFKKSDTNLTAITHVDRRTEDTITSISPLPDQTNTPFEAPFLFLTTSRDGYYRLYQVHAPSEVKTTFTLLHETTSTATVALEDAWFTSHSPSELILAGFRGKRFIIYNTARRLELAAVDCSGQHRSFTYRALSSNDPSALRFTFNRASDLGLHTQRGVGFVTPKHGTHGREIRAVAPGARWIATGAEDTVIRLWEYSDGTQGIDGTARCVAAVKLHTAGLQALRWAPTTHDGERLFSCAGNEEFVVWHVRDGGATSFPGPAVVKEAVFADKTPEGDLRIMDFDIAAVTDDDNDFSCLISMAFSNSTVKTYTYSTATGFSLVATARYTGACITKVELLRDEDGMLEIVTAASDGHIAVWEAQLHSGHVVEYVPRLFVRVHQNGIKAFGLRREEDRRITVFTGGDDNALVITSLVMTAEDGWKLDSRRGVKRAHAAAVNGIAVLPGVASGSTTIATVSNDQRVKVWRIQDEGISLLGDRNSAVADPGDIAIVGSPAEGAARIMVVGVGMEVWLFEHGKPEVLSRIVDEEVAA</sequence>
<comment type="subcellular location">
    <subcellularLocation>
        <location evidence="1">Cytoplasm</location>
    </subcellularLocation>
</comment>
<dbReference type="PANTHER" id="PTHR14344">
    <property type="entry name" value="WD REPEAT PROTEIN"/>
    <property type="match status" value="1"/>
</dbReference>
<dbReference type="GO" id="GO:0005737">
    <property type="term" value="C:cytoplasm"/>
    <property type="evidence" value="ECO:0007669"/>
    <property type="project" value="UniProtKB-SubCell"/>
</dbReference>
<dbReference type="GO" id="GO:0030488">
    <property type="term" value="P:tRNA methylation"/>
    <property type="evidence" value="ECO:0007669"/>
    <property type="project" value="TreeGrafter"/>
</dbReference>
<comment type="similarity">
    <text evidence="6">Belongs to the WD repeat WDR6 family.</text>
</comment>
<protein>
    <submittedName>
        <fullName evidence="8">WD domain-containing protein</fullName>
    </submittedName>
</protein>
<dbReference type="EMBL" id="JAGSXJ010000004">
    <property type="protein sequence ID" value="KAH6692602.1"/>
    <property type="molecule type" value="Genomic_DNA"/>
</dbReference>
<dbReference type="InterPro" id="IPR019775">
    <property type="entry name" value="WD40_repeat_CS"/>
</dbReference>
<feature type="repeat" description="WD" evidence="7">
    <location>
        <begin position="210"/>
        <end position="252"/>
    </location>
</feature>
<name>A0A9P8VI64_9PEZI</name>
<evidence type="ECO:0000256" key="7">
    <source>
        <dbReference type="PROSITE-ProRule" id="PRU00221"/>
    </source>
</evidence>
<dbReference type="Pfam" id="PF00400">
    <property type="entry name" value="WD40"/>
    <property type="match status" value="2"/>
</dbReference>
<dbReference type="InterPro" id="IPR001680">
    <property type="entry name" value="WD40_rpt"/>
</dbReference>
<evidence type="ECO:0000256" key="2">
    <source>
        <dbReference type="ARBA" id="ARBA00022490"/>
    </source>
</evidence>
<keyword evidence="3 7" id="KW-0853">WD repeat</keyword>
<organism evidence="8 9">
    <name type="scientific">Plectosphaerella plurivora</name>
    <dbReference type="NCBI Taxonomy" id="936078"/>
    <lineage>
        <taxon>Eukaryota</taxon>
        <taxon>Fungi</taxon>
        <taxon>Dikarya</taxon>
        <taxon>Ascomycota</taxon>
        <taxon>Pezizomycotina</taxon>
        <taxon>Sordariomycetes</taxon>
        <taxon>Hypocreomycetidae</taxon>
        <taxon>Glomerellales</taxon>
        <taxon>Plectosphaerellaceae</taxon>
        <taxon>Plectosphaerella</taxon>
    </lineage>
</organism>
<evidence type="ECO:0000256" key="4">
    <source>
        <dbReference type="ARBA" id="ARBA00022694"/>
    </source>
</evidence>
<evidence type="ECO:0000313" key="9">
    <source>
        <dbReference type="Proteomes" id="UP000770015"/>
    </source>
</evidence>
<dbReference type="OrthoDB" id="5594999at2759"/>
<dbReference type="PROSITE" id="PS50082">
    <property type="entry name" value="WD_REPEATS_2"/>
    <property type="match status" value="1"/>
</dbReference>
<dbReference type="PANTHER" id="PTHR14344:SF3">
    <property type="entry name" value="WD REPEAT-CONTAINING PROTEIN 6"/>
    <property type="match status" value="1"/>
</dbReference>
<evidence type="ECO:0000256" key="6">
    <source>
        <dbReference type="ARBA" id="ARBA00038255"/>
    </source>
</evidence>
<proteinExistence type="inferred from homology"/>
<dbReference type="AlphaFoldDB" id="A0A9P8VI64"/>
<gene>
    <name evidence="8" type="ORF">F5X68DRAFT_259229</name>
</gene>
<evidence type="ECO:0000313" key="8">
    <source>
        <dbReference type="EMBL" id="KAH6692602.1"/>
    </source>
</evidence>
<keyword evidence="2" id="KW-0963">Cytoplasm</keyword>
<dbReference type="SMART" id="SM00320">
    <property type="entry name" value="WD40"/>
    <property type="match status" value="7"/>
</dbReference>
<evidence type="ECO:0000256" key="5">
    <source>
        <dbReference type="ARBA" id="ARBA00022737"/>
    </source>
</evidence>
<dbReference type="InterPro" id="IPR036322">
    <property type="entry name" value="WD40_repeat_dom_sf"/>
</dbReference>
<comment type="caution">
    <text evidence="8">The sequence shown here is derived from an EMBL/GenBank/DDBJ whole genome shotgun (WGS) entry which is preliminary data.</text>
</comment>
<dbReference type="Gene3D" id="2.130.10.10">
    <property type="entry name" value="YVTN repeat-like/Quinoprotein amine dehydrogenase"/>
    <property type="match status" value="3"/>
</dbReference>
<dbReference type="SUPFAM" id="SSF82171">
    <property type="entry name" value="DPP6 N-terminal domain-like"/>
    <property type="match status" value="1"/>
</dbReference>
<dbReference type="Proteomes" id="UP000770015">
    <property type="component" value="Unassembled WGS sequence"/>
</dbReference>
<accession>A0A9P8VI64</accession>
<dbReference type="InterPro" id="IPR015943">
    <property type="entry name" value="WD40/YVTN_repeat-like_dom_sf"/>
</dbReference>
<evidence type="ECO:0000256" key="1">
    <source>
        <dbReference type="ARBA" id="ARBA00004496"/>
    </source>
</evidence>
<dbReference type="PROSITE" id="PS50294">
    <property type="entry name" value="WD_REPEATS_REGION"/>
    <property type="match status" value="1"/>
</dbReference>
<keyword evidence="5" id="KW-0677">Repeat</keyword>
<keyword evidence="4" id="KW-0819">tRNA processing</keyword>
<reference evidence="8" key="1">
    <citation type="journal article" date="2021" name="Nat. Commun.">
        <title>Genetic determinants of endophytism in the Arabidopsis root mycobiome.</title>
        <authorList>
            <person name="Mesny F."/>
            <person name="Miyauchi S."/>
            <person name="Thiergart T."/>
            <person name="Pickel B."/>
            <person name="Atanasova L."/>
            <person name="Karlsson M."/>
            <person name="Huettel B."/>
            <person name="Barry K.W."/>
            <person name="Haridas S."/>
            <person name="Chen C."/>
            <person name="Bauer D."/>
            <person name="Andreopoulos W."/>
            <person name="Pangilinan J."/>
            <person name="LaButti K."/>
            <person name="Riley R."/>
            <person name="Lipzen A."/>
            <person name="Clum A."/>
            <person name="Drula E."/>
            <person name="Henrissat B."/>
            <person name="Kohler A."/>
            <person name="Grigoriev I.V."/>
            <person name="Martin F.M."/>
            <person name="Hacquard S."/>
        </authorList>
    </citation>
    <scope>NUCLEOTIDE SEQUENCE</scope>
    <source>
        <strain evidence="8">MPI-SDFR-AT-0117</strain>
    </source>
</reference>
<dbReference type="InterPro" id="IPR051973">
    <property type="entry name" value="tRNA_Anticodon_Mtase-Reg"/>
</dbReference>
<dbReference type="PROSITE" id="PS00678">
    <property type="entry name" value="WD_REPEATS_1"/>
    <property type="match status" value="1"/>
</dbReference>
<keyword evidence="9" id="KW-1185">Reference proteome</keyword>